<dbReference type="SUPFAM" id="SSF81345">
    <property type="entry name" value="ABC transporter involved in vitamin B12 uptake, BtuC"/>
    <property type="match status" value="1"/>
</dbReference>
<comment type="subcellular location">
    <subcellularLocation>
        <location evidence="1">Cell membrane</location>
        <topology evidence="1">Multi-pass membrane protein</topology>
    </subcellularLocation>
</comment>
<reference evidence="10" key="1">
    <citation type="submission" date="2016-10" db="EMBL/GenBank/DDBJ databases">
        <authorList>
            <person name="Varghese N."/>
            <person name="Submissions S."/>
        </authorList>
    </citation>
    <scope>NUCLEOTIDE SEQUENCE [LARGE SCALE GENOMIC DNA]</scope>
    <source>
        <strain evidence="10">DSM 3384</strain>
    </source>
</reference>
<feature type="transmembrane region" description="Helical" evidence="8">
    <location>
        <begin position="150"/>
        <end position="175"/>
    </location>
</feature>
<keyword evidence="4" id="KW-1003">Cell membrane</keyword>
<feature type="transmembrane region" description="Helical" evidence="8">
    <location>
        <begin position="124"/>
        <end position="144"/>
    </location>
</feature>
<dbReference type="EMBL" id="FNLL01000004">
    <property type="protein sequence ID" value="SDU06621.1"/>
    <property type="molecule type" value="Genomic_DNA"/>
</dbReference>
<comment type="similarity">
    <text evidence="2">Belongs to the binding-protein-dependent transport system permease family. FecCD subfamily.</text>
</comment>
<keyword evidence="6 8" id="KW-1133">Transmembrane helix</keyword>
<evidence type="ECO:0000256" key="8">
    <source>
        <dbReference type="SAM" id="Phobius"/>
    </source>
</evidence>
<evidence type="ECO:0000313" key="10">
    <source>
        <dbReference type="Proteomes" id="UP000199608"/>
    </source>
</evidence>
<dbReference type="InterPro" id="IPR037294">
    <property type="entry name" value="ABC_BtuC-like"/>
</dbReference>
<feature type="transmembrane region" description="Helical" evidence="8">
    <location>
        <begin position="12"/>
        <end position="34"/>
    </location>
</feature>
<feature type="transmembrane region" description="Helical" evidence="8">
    <location>
        <begin position="282"/>
        <end position="300"/>
    </location>
</feature>
<proteinExistence type="inferred from homology"/>
<evidence type="ECO:0000256" key="4">
    <source>
        <dbReference type="ARBA" id="ARBA00022475"/>
    </source>
</evidence>
<dbReference type="GO" id="GO:0005886">
    <property type="term" value="C:plasma membrane"/>
    <property type="evidence" value="ECO:0007669"/>
    <property type="project" value="UniProtKB-SubCell"/>
</dbReference>
<keyword evidence="10" id="KW-1185">Reference proteome</keyword>
<feature type="transmembrane region" description="Helical" evidence="8">
    <location>
        <begin position="96"/>
        <end position="117"/>
    </location>
</feature>
<dbReference type="GO" id="GO:0033214">
    <property type="term" value="P:siderophore-iron import into cell"/>
    <property type="evidence" value="ECO:0007669"/>
    <property type="project" value="TreeGrafter"/>
</dbReference>
<evidence type="ECO:0000256" key="7">
    <source>
        <dbReference type="ARBA" id="ARBA00023136"/>
    </source>
</evidence>
<evidence type="ECO:0000256" key="5">
    <source>
        <dbReference type="ARBA" id="ARBA00022692"/>
    </source>
</evidence>
<dbReference type="FunFam" id="1.10.3470.10:FF:000001">
    <property type="entry name" value="Vitamin B12 ABC transporter permease BtuC"/>
    <property type="match status" value="1"/>
</dbReference>
<accession>A0A1H2FGY0</accession>
<dbReference type="AlphaFoldDB" id="A0A1H2FGY0"/>
<dbReference type="PANTHER" id="PTHR30472:SF70">
    <property type="entry name" value="MOLYBDATE IMPORT SYSTEM PERMEASE PROTEIN MOLB"/>
    <property type="match status" value="1"/>
</dbReference>
<dbReference type="InterPro" id="IPR000522">
    <property type="entry name" value="ABC_transptr_permease_BtuC"/>
</dbReference>
<evidence type="ECO:0000256" key="1">
    <source>
        <dbReference type="ARBA" id="ARBA00004651"/>
    </source>
</evidence>
<name>A0A1H2FGY0_9BACT</name>
<evidence type="ECO:0000256" key="2">
    <source>
        <dbReference type="ARBA" id="ARBA00007935"/>
    </source>
</evidence>
<feature type="transmembrane region" description="Helical" evidence="8">
    <location>
        <begin position="312"/>
        <end position="330"/>
    </location>
</feature>
<evidence type="ECO:0000313" key="9">
    <source>
        <dbReference type="EMBL" id="SDU06621.1"/>
    </source>
</evidence>
<evidence type="ECO:0000256" key="6">
    <source>
        <dbReference type="ARBA" id="ARBA00022989"/>
    </source>
</evidence>
<dbReference type="Pfam" id="PF01032">
    <property type="entry name" value="FecCD"/>
    <property type="match status" value="1"/>
</dbReference>
<dbReference type="PANTHER" id="PTHR30472">
    <property type="entry name" value="FERRIC ENTEROBACTIN TRANSPORT SYSTEM PERMEASE PROTEIN"/>
    <property type="match status" value="1"/>
</dbReference>
<dbReference type="GO" id="GO:0022857">
    <property type="term" value="F:transmembrane transporter activity"/>
    <property type="evidence" value="ECO:0007669"/>
    <property type="project" value="InterPro"/>
</dbReference>
<evidence type="ECO:0000256" key="3">
    <source>
        <dbReference type="ARBA" id="ARBA00022448"/>
    </source>
</evidence>
<organism evidence="9 10">
    <name type="scientific">Desulfobacula phenolica</name>
    <dbReference type="NCBI Taxonomy" id="90732"/>
    <lineage>
        <taxon>Bacteria</taxon>
        <taxon>Pseudomonadati</taxon>
        <taxon>Thermodesulfobacteriota</taxon>
        <taxon>Desulfobacteria</taxon>
        <taxon>Desulfobacterales</taxon>
        <taxon>Desulfobacteraceae</taxon>
        <taxon>Desulfobacula</taxon>
    </lineage>
</organism>
<keyword evidence="3" id="KW-0813">Transport</keyword>
<keyword evidence="5 8" id="KW-0812">Transmembrane</keyword>
<dbReference type="Gene3D" id="1.10.3470.10">
    <property type="entry name" value="ABC transporter involved in vitamin B12 uptake, BtuC"/>
    <property type="match status" value="1"/>
</dbReference>
<dbReference type="CDD" id="cd06550">
    <property type="entry name" value="TM_ABC_iron-siderophores_like"/>
    <property type="match status" value="1"/>
</dbReference>
<feature type="transmembrane region" description="Helical" evidence="8">
    <location>
        <begin position="243"/>
        <end position="270"/>
    </location>
</feature>
<protein>
    <submittedName>
        <fullName evidence="9">Iron complex transport system permease protein</fullName>
    </submittedName>
</protein>
<keyword evidence="7 8" id="KW-0472">Membrane</keyword>
<dbReference type="Proteomes" id="UP000199608">
    <property type="component" value="Unassembled WGS sequence"/>
</dbReference>
<gene>
    <name evidence="9" type="ORF">SAMN04487931_104152</name>
</gene>
<feature type="transmembrane region" description="Helical" evidence="8">
    <location>
        <begin position="196"/>
        <end position="217"/>
    </location>
</feature>
<sequence length="338" mass="36406">MKQSNSLSRIRFYILIFGSPLVLIFISVFLGRYPISISDILTILASLFTGQDVNATHFSIILHVRLPRVLLGAMVGGCLAVSGAAFQGLFRNPLVSSGMLGVSSGAGFGAALAIILFKNFFYVYPFSFGFGLVAVFLCFFIGRITSSTQAITLVLGGVIVGSIFSALISFLKYVADPYDELPAIVFWLMGSLSRAEYSQILTAGIPMFMGSAGLMIIRWRLNVLAMGDKEAQSLGVKVNLNRVFIIICATLATAGAVCVSGVIGWVGLVVPHMGRMMIGNNNRDLIPVTFSIGATFLVIVDDISRLISTSEMPLGILTALIGGPFFIYLLKQTKGREW</sequence>
<feature type="transmembrane region" description="Helical" evidence="8">
    <location>
        <begin position="69"/>
        <end position="90"/>
    </location>
</feature>